<dbReference type="Proteomes" id="UP000007755">
    <property type="component" value="Unassembled WGS sequence"/>
</dbReference>
<keyword evidence="4" id="KW-1185">Reference proteome</keyword>
<accession>F4WC12</accession>
<evidence type="ECO:0000256" key="2">
    <source>
        <dbReference type="SAM" id="Phobius"/>
    </source>
</evidence>
<feature type="compositionally biased region" description="Basic and acidic residues" evidence="1">
    <location>
        <begin position="1"/>
        <end position="20"/>
    </location>
</feature>
<feature type="transmembrane region" description="Helical" evidence="2">
    <location>
        <begin position="65"/>
        <end position="82"/>
    </location>
</feature>
<keyword evidence="2" id="KW-0472">Membrane</keyword>
<keyword evidence="2" id="KW-0812">Transmembrane</keyword>
<keyword evidence="2" id="KW-1133">Transmembrane helix</keyword>
<reference evidence="3" key="1">
    <citation type="submission" date="2011-02" db="EMBL/GenBank/DDBJ databases">
        <title>The genome of the leaf-cutting ant Acromyrmex echinatior suggests key adaptations to social evolution and fungus farming.</title>
        <authorList>
            <person name="Nygaard S."/>
            <person name="Zhang G."/>
        </authorList>
    </citation>
    <scope>NUCLEOTIDE SEQUENCE</scope>
</reference>
<name>F4WC12_ACREC</name>
<evidence type="ECO:0000256" key="1">
    <source>
        <dbReference type="SAM" id="MobiDB-lite"/>
    </source>
</evidence>
<proteinExistence type="predicted"/>
<sequence length="86" mass="9419">MDKATSKRGLDSGTHQDRANALKANQGVRDANKWASPWFPMGTKRLENSRLEAHRGETAYSCRKTLQALLGFFIALLGAASLNGGW</sequence>
<dbReference type="AlphaFoldDB" id="F4WC12"/>
<dbReference type="InParanoid" id="F4WC12"/>
<evidence type="ECO:0000313" key="3">
    <source>
        <dbReference type="EMBL" id="EGI68252.1"/>
    </source>
</evidence>
<evidence type="ECO:0000313" key="4">
    <source>
        <dbReference type="Proteomes" id="UP000007755"/>
    </source>
</evidence>
<organism evidence="4">
    <name type="scientific">Acromyrmex echinatior</name>
    <name type="common">Panamanian leafcutter ant</name>
    <name type="synonym">Acromyrmex octospinosus echinatior</name>
    <dbReference type="NCBI Taxonomy" id="103372"/>
    <lineage>
        <taxon>Eukaryota</taxon>
        <taxon>Metazoa</taxon>
        <taxon>Ecdysozoa</taxon>
        <taxon>Arthropoda</taxon>
        <taxon>Hexapoda</taxon>
        <taxon>Insecta</taxon>
        <taxon>Pterygota</taxon>
        <taxon>Neoptera</taxon>
        <taxon>Endopterygota</taxon>
        <taxon>Hymenoptera</taxon>
        <taxon>Apocrita</taxon>
        <taxon>Aculeata</taxon>
        <taxon>Formicoidea</taxon>
        <taxon>Formicidae</taxon>
        <taxon>Myrmicinae</taxon>
        <taxon>Acromyrmex</taxon>
    </lineage>
</organism>
<protein>
    <submittedName>
        <fullName evidence="3">Uncharacterized protein</fullName>
    </submittedName>
</protein>
<dbReference type="EMBL" id="GL888069">
    <property type="protein sequence ID" value="EGI68252.1"/>
    <property type="molecule type" value="Genomic_DNA"/>
</dbReference>
<gene>
    <name evidence="3" type="ORF">G5I_03083</name>
</gene>
<feature type="region of interest" description="Disordered" evidence="1">
    <location>
        <begin position="1"/>
        <end position="28"/>
    </location>
</feature>